<dbReference type="Gene3D" id="3.40.630.30">
    <property type="match status" value="1"/>
</dbReference>
<evidence type="ECO:0000313" key="4">
    <source>
        <dbReference type="EMBL" id="ORZ28369.1"/>
    </source>
</evidence>
<dbReference type="Pfam" id="PF18014">
    <property type="entry name" value="Acetyltransf_18"/>
    <property type="match status" value="1"/>
</dbReference>
<dbReference type="AlphaFoldDB" id="A0A1Y2H1E0"/>
<feature type="domain" description="N-acetyltransferase" evidence="2">
    <location>
        <begin position="92"/>
        <end position="162"/>
    </location>
</feature>
<dbReference type="GeneID" id="33564507"/>
<keyword evidence="5" id="KW-1185">Reference proteome</keyword>
<sequence length="386" mass="43306">MSNSTAARAEIKSKDGRHFVFDRCTHQQAVDTFYGWSRQEQWNPGAKGEEIRHVFYRADPQGFFFGKLTSKPRPKRDSDSSSDSSSDSDSQNTDPSSHSSSVADDNDGDDEIVSIVSSVRYGDDQAWIGYYIVSPKYRGQGLGLEGFHKALEHAGHGSHVGLDGVMAQVENYKKSGFIHISWQNERRQGFAKDLTENHERDLADQIRRSEIPGLVDLSDDQVDLEQLCELEEKYTGLKRPQFVKDWVKFHTNHADKHRFGAAVLSTDQKKENGKPVVLGYACLRPAETSYRLGPLYAANIEAAKQLLVKLAVEVELADADQQKSSTLPDRPPLLIALDMPNSNQEAVKFFDGIGWKDTFPSLRMWRGKRPEHDVNGVFAVSTLEMG</sequence>
<proteinExistence type="predicted"/>
<dbReference type="InterPro" id="IPR041496">
    <property type="entry name" value="YitH/HolE_GNAT"/>
</dbReference>
<dbReference type="GO" id="GO:0016747">
    <property type="term" value="F:acyltransferase activity, transferring groups other than amino-acyl groups"/>
    <property type="evidence" value="ECO:0007669"/>
    <property type="project" value="InterPro"/>
</dbReference>
<dbReference type="InParanoid" id="A0A1Y2H1E0"/>
<evidence type="ECO:0000259" key="3">
    <source>
        <dbReference type="Pfam" id="PF18014"/>
    </source>
</evidence>
<dbReference type="InterPro" id="IPR000182">
    <property type="entry name" value="GNAT_dom"/>
</dbReference>
<name>A0A1Y2H1E0_9FUNG</name>
<comment type="caution">
    <text evidence="4">The sequence shown here is derived from an EMBL/GenBank/DDBJ whole genome shotgun (WGS) entry which is preliminary data.</text>
</comment>
<dbReference type="STRING" id="64571.A0A1Y2H1E0"/>
<dbReference type="InterPro" id="IPR052729">
    <property type="entry name" value="Acyl/Acetyltrans_Enzymes"/>
</dbReference>
<dbReference type="PANTHER" id="PTHR47237:SF2">
    <property type="entry name" value="BLL4206 PROTEIN"/>
    <property type="match status" value="1"/>
</dbReference>
<evidence type="ECO:0008006" key="6">
    <source>
        <dbReference type="Google" id="ProtNLM"/>
    </source>
</evidence>
<dbReference type="Pfam" id="PF00583">
    <property type="entry name" value="Acetyltransf_1"/>
    <property type="match status" value="1"/>
</dbReference>
<dbReference type="OrthoDB" id="5771378at2759"/>
<dbReference type="CDD" id="cd04301">
    <property type="entry name" value="NAT_SF"/>
    <property type="match status" value="1"/>
</dbReference>
<dbReference type="Gene3D" id="3.40.630.90">
    <property type="match status" value="1"/>
</dbReference>
<feature type="compositionally biased region" description="Low complexity" evidence="1">
    <location>
        <begin position="81"/>
        <end position="90"/>
    </location>
</feature>
<feature type="region of interest" description="Disordered" evidence="1">
    <location>
        <begin position="66"/>
        <end position="109"/>
    </location>
</feature>
<feature type="compositionally biased region" description="Polar residues" evidence="1">
    <location>
        <begin position="91"/>
        <end position="103"/>
    </location>
</feature>
<dbReference type="RefSeq" id="XP_021886054.1">
    <property type="nucleotide sequence ID" value="XM_022022663.1"/>
</dbReference>
<evidence type="ECO:0000259" key="2">
    <source>
        <dbReference type="Pfam" id="PF00583"/>
    </source>
</evidence>
<accession>A0A1Y2H1E0</accession>
<dbReference type="PANTHER" id="PTHR47237">
    <property type="entry name" value="SLL0310 PROTEIN"/>
    <property type="match status" value="1"/>
</dbReference>
<organism evidence="4 5">
    <name type="scientific">Lobosporangium transversale</name>
    <dbReference type="NCBI Taxonomy" id="64571"/>
    <lineage>
        <taxon>Eukaryota</taxon>
        <taxon>Fungi</taxon>
        <taxon>Fungi incertae sedis</taxon>
        <taxon>Mucoromycota</taxon>
        <taxon>Mortierellomycotina</taxon>
        <taxon>Mortierellomycetes</taxon>
        <taxon>Mortierellales</taxon>
        <taxon>Mortierellaceae</taxon>
        <taxon>Lobosporangium</taxon>
    </lineage>
</organism>
<evidence type="ECO:0000313" key="5">
    <source>
        <dbReference type="Proteomes" id="UP000193648"/>
    </source>
</evidence>
<dbReference type="SUPFAM" id="SSF55729">
    <property type="entry name" value="Acyl-CoA N-acyltransferases (Nat)"/>
    <property type="match status" value="1"/>
</dbReference>
<evidence type="ECO:0000256" key="1">
    <source>
        <dbReference type="SAM" id="MobiDB-lite"/>
    </source>
</evidence>
<dbReference type="EMBL" id="MCFF01000002">
    <property type="protein sequence ID" value="ORZ28369.1"/>
    <property type="molecule type" value="Genomic_DNA"/>
</dbReference>
<protein>
    <recommendedName>
        <fullName evidence="6">N-acetyltransferase domain-containing protein</fullName>
    </recommendedName>
</protein>
<dbReference type="Proteomes" id="UP000193648">
    <property type="component" value="Unassembled WGS sequence"/>
</dbReference>
<gene>
    <name evidence="4" type="ORF">BCR41DRAFT_345184</name>
</gene>
<feature type="domain" description="YitH/HolE acetyltransferase (GNAT)" evidence="3">
    <location>
        <begin position="228"/>
        <end position="314"/>
    </location>
</feature>
<reference evidence="4 5" key="1">
    <citation type="submission" date="2016-07" db="EMBL/GenBank/DDBJ databases">
        <title>Pervasive Adenine N6-methylation of Active Genes in Fungi.</title>
        <authorList>
            <consortium name="DOE Joint Genome Institute"/>
            <person name="Mondo S.J."/>
            <person name="Dannebaum R.O."/>
            <person name="Kuo R.C."/>
            <person name="Labutti K."/>
            <person name="Haridas S."/>
            <person name="Kuo A."/>
            <person name="Salamov A."/>
            <person name="Ahrendt S.R."/>
            <person name="Lipzen A."/>
            <person name="Sullivan W."/>
            <person name="Andreopoulos W.B."/>
            <person name="Clum A."/>
            <person name="Lindquist E."/>
            <person name="Daum C."/>
            <person name="Ramamoorthy G.K."/>
            <person name="Gryganskyi A."/>
            <person name="Culley D."/>
            <person name="Magnuson J.K."/>
            <person name="James T.Y."/>
            <person name="O'Malley M.A."/>
            <person name="Stajich J.E."/>
            <person name="Spatafora J.W."/>
            <person name="Visel A."/>
            <person name="Grigoriev I.V."/>
        </authorList>
    </citation>
    <scope>NUCLEOTIDE SEQUENCE [LARGE SCALE GENOMIC DNA]</scope>
    <source>
        <strain evidence="4 5">NRRL 3116</strain>
    </source>
</reference>
<dbReference type="InterPro" id="IPR016181">
    <property type="entry name" value="Acyl_CoA_acyltransferase"/>
</dbReference>